<dbReference type="GO" id="GO:0042381">
    <property type="term" value="P:hemolymph coagulation"/>
    <property type="evidence" value="ECO:0007669"/>
    <property type="project" value="UniProtKB-KW"/>
</dbReference>
<keyword evidence="2" id="KW-0768">Sushi</keyword>
<evidence type="ECO:0000256" key="12">
    <source>
        <dbReference type="ARBA" id="ARBA00066707"/>
    </source>
</evidence>
<dbReference type="GO" id="GO:0004252">
    <property type="term" value="F:serine-type endopeptidase activity"/>
    <property type="evidence" value="ECO:0007669"/>
    <property type="project" value="InterPro"/>
</dbReference>
<keyword evidence="17" id="KW-1185">Reference proteome</keyword>
<evidence type="ECO:0000256" key="3">
    <source>
        <dbReference type="ARBA" id="ARBA00022670"/>
    </source>
</evidence>
<dbReference type="AlphaFoldDB" id="A0A9Q0MCW2"/>
<keyword evidence="3 13" id="KW-0645">Protease</keyword>
<dbReference type="EMBL" id="JAPWDV010000001">
    <property type="protein sequence ID" value="KAJ6223576.1"/>
    <property type="molecule type" value="Genomic_DNA"/>
</dbReference>
<evidence type="ECO:0000259" key="15">
    <source>
        <dbReference type="PROSITE" id="PS50240"/>
    </source>
</evidence>
<dbReference type="Gene3D" id="2.40.10.10">
    <property type="entry name" value="Trypsin-like serine proteases"/>
    <property type="match status" value="1"/>
</dbReference>
<evidence type="ECO:0000256" key="11">
    <source>
        <dbReference type="ARBA" id="ARBA00052079"/>
    </source>
</evidence>
<evidence type="ECO:0000256" key="7">
    <source>
        <dbReference type="ARBA" id="ARBA00022820"/>
    </source>
</evidence>
<gene>
    <name evidence="16" type="ORF">RDWZM_002121</name>
</gene>
<dbReference type="GO" id="GO:0007155">
    <property type="term" value="P:cell adhesion"/>
    <property type="evidence" value="ECO:0007669"/>
    <property type="project" value="UniProtKB-KW"/>
</dbReference>
<dbReference type="OMA" id="YANECHE"/>
<evidence type="ECO:0000256" key="9">
    <source>
        <dbReference type="ARBA" id="ARBA00022889"/>
    </source>
</evidence>
<dbReference type="EC" id="3.4.21.84" evidence="12"/>
<keyword evidence="10" id="KW-1015">Disulfide bond</keyword>
<dbReference type="InterPro" id="IPR001254">
    <property type="entry name" value="Trypsin_dom"/>
</dbReference>
<evidence type="ECO:0000256" key="14">
    <source>
        <dbReference type="SAM" id="SignalP"/>
    </source>
</evidence>
<evidence type="ECO:0000256" key="1">
    <source>
        <dbReference type="ARBA" id="ARBA00022536"/>
    </source>
</evidence>
<protein>
    <recommendedName>
        <fullName evidence="12">limulus clotting factor C</fullName>
        <ecNumber evidence="12">3.4.21.84</ecNumber>
    </recommendedName>
</protein>
<evidence type="ECO:0000256" key="6">
    <source>
        <dbReference type="ARBA" id="ARBA00022801"/>
    </source>
</evidence>
<keyword evidence="9" id="KW-0130">Cell adhesion</keyword>
<organism evidence="16 17">
    <name type="scientific">Blomia tropicalis</name>
    <name type="common">Mite</name>
    <dbReference type="NCBI Taxonomy" id="40697"/>
    <lineage>
        <taxon>Eukaryota</taxon>
        <taxon>Metazoa</taxon>
        <taxon>Ecdysozoa</taxon>
        <taxon>Arthropoda</taxon>
        <taxon>Chelicerata</taxon>
        <taxon>Arachnida</taxon>
        <taxon>Acari</taxon>
        <taxon>Acariformes</taxon>
        <taxon>Sarcoptiformes</taxon>
        <taxon>Astigmata</taxon>
        <taxon>Glycyphagoidea</taxon>
        <taxon>Echimyopodidae</taxon>
        <taxon>Blomia</taxon>
    </lineage>
</organism>
<name>A0A9Q0MCW2_BLOTA</name>
<sequence>MASFKWLICLVIFNQALSIVSANNRTQSCGIARNSNNVRIVGGRNAVPHQYPWLVYIEIEFQPNSLIDSCDGTLIDNQWILTAAHCFAPEPNHRQTDVSLYIGAHNLDNDRENRMVVSAQKIIRHSEFDDYDETSRYDIAMVKLPKPIDFENTKIHAAPACLPQPGEMISKSGCQSVGWGVINQYETPTSILKYVTDEMLYANECHERGVPEVDDTQVCAGYWQHGACVGDSGGPLQCQNQEGQWIVEGIVSYGDELCGTATPGVYTKVDQYLQWIDWVRSNY</sequence>
<feature type="domain" description="Peptidase S1" evidence="15">
    <location>
        <begin position="40"/>
        <end position="283"/>
    </location>
</feature>
<dbReference type="PANTHER" id="PTHR24252">
    <property type="entry name" value="ACROSIN-RELATED"/>
    <property type="match status" value="1"/>
</dbReference>
<dbReference type="Pfam" id="PF00089">
    <property type="entry name" value="Trypsin"/>
    <property type="match status" value="1"/>
</dbReference>
<dbReference type="PANTHER" id="PTHR24252:SF7">
    <property type="entry name" value="HYALIN"/>
    <property type="match status" value="1"/>
</dbReference>
<dbReference type="FunFam" id="2.40.10.10:FF:000120">
    <property type="entry name" value="Putative serine protease"/>
    <property type="match status" value="1"/>
</dbReference>
<dbReference type="CDD" id="cd00190">
    <property type="entry name" value="Tryp_SPc"/>
    <property type="match status" value="1"/>
</dbReference>
<feature type="signal peptide" evidence="14">
    <location>
        <begin position="1"/>
        <end position="22"/>
    </location>
</feature>
<comment type="catalytic activity">
    <reaction evidence="11">
        <text>Selective cleavage of 103-Arg-|-Ser-104 and 124-Ile-|-Ile-125 bonds in Limulus clotting factor B to form activated factor B. Cleavage of -Pro-Arg-|-Xaa- bonds in synthetic substrates.</text>
        <dbReference type="EC" id="3.4.21.84"/>
    </reaction>
</comment>
<dbReference type="GO" id="GO:0006508">
    <property type="term" value="P:proteolysis"/>
    <property type="evidence" value="ECO:0007669"/>
    <property type="project" value="UniProtKB-KW"/>
</dbReference>
<dbReference type="InterPro" id="IPR018114">
    <property type="entry name" value="TRYPSIN_HIS"/>
</dbReference>
<evidence type="ECO:0000256" key="10">
    <source>
        <dbReference type="ARBA" id="ARBA00023157"/>
    </source>
</evidence>
<evidence type="ECO:0000256" key="8">
    <source>
        <dbReference type="ARBA" id="ARBA00022825"/>
    </source>
</evidence>
<comment type="caution">
    <text evidence="16">The sequence shown here is derived from an EMBL/GenBank/DDBJ whole genome shotgun (WGS) entry which is preliminary data.</text>
</comment>
<reference evidence="16" key="1">
    <citation type="submission" date="2022-12" db="EMBL/GenBank/DDBJ databases">
        <title>Genome assemblies of Blomia tropicalis.</title>
        <authorList>
            <person name="Cui Y."/>
        </authorList>
    </citation>
    <scope>NUCLEOTIDE SEQUENCE</scope>
    <source>
        <tissue evidence="16">Adult mites</tissue>
    </source>
</reference>
<dbReference type="PROSITE" id="PS50240">
    <property type="entry name" value="TRYPSIN_DOM"/>
    <property type="match status" value="1"/>
</dbReference>
<evidence type="ECO:0000256" key="13">
    <source>
        <dbReference type="RuleBase" id="RU363034"/>
    </source>
</evidence>
<evidence type="ECO:0000313" key="17">
    <source>
        <dbReference type="Proteomes" id="UP001142055"/>
    </source>
</evidence>
<proteinExistence type="predicted"/>
<evidence type="ECO:0000313" key="16">
    <source>
        <dbReference type="EMBL" id="KAJ6223576.1"/>
    </source>
</evidence>
<dbReference type="GO" id="GO:0030246">
    <property type="term" value="F:carbohydrate binding"/>
    <property type="evidence" value="ECO:0007669"/>
    <property type="project" value="UniProtKB-KW"/>
</dbReference>
<keyword evidence="7" id="KW-0353">Hemolymph clotting</keyword>
<dbReference type="SUPFAM" id="SSF50494">
    <property type="entry name" value="Trypsin-like serine proteases"/>
    <property type="match status" value="1"/>
</dbReference>
<keyword evidence="6 13" id="KW-0378">Hydrolase</keyword>
<dbReference type="InterPro" id="IPR009003">
    <property type="entry name" value="Peptidase_S1_PA"/>
</dbReference>
<dbReference type="PROSITE" id="PS00134">
    <property type="entry name" value="TRYPSIN_HIS"/>
    <property type="match status" value="1"/>
</dbReference>
<evidence type="ECO:0000256" key="5">
    <source>
        <dbReference type="ARBA" id="ARBA00022734"/>
    </source>
</evidence>
<feature type="chain" id="PRO_5040190954" description="limulus clotting factor C" evidence="14">
    <location>
        <begin position="23"/>
        <end position="283"/>
    </location>
</feature>
<evidence type="ECO:0000256" key="4">
    <source>
        <dbReference type="ARBA" id="ARBA00022729"/>
    </source>
</evidence>
<dbReference type="Proteomes" id="UP001142055">
    <property type="component" value="Chromosome 1"/>
</dbReference>
<dbReference type="SMART" id="SM00020">
    <property type="entry name" value="Tryp_SPc"/>
    <property type="match status" value="1"/>
</dbReference>
<keyword evidence="1" id="KW-0245">EGF-like domain</keyword>
<accession>A0A9Q0MCW2</accession>
<dbReference type="InterPro" id="IPR043504">
    <property type="entry name" value="Peptidase_S1_PA_chymotrypsin"/>
</dbReference>
<keyword evidence="4 14" id="KW-0732">Signal</keyword>
<keyword evidence="8 13" id="KW-0720">Serine protease</keyword>
<dbReference type="InterPro" id="IPR001314">
    <property type="entry name" value="Peptidase_S1A"/>
</dbReference>
<dbReference type="PRINTS" id="PR00722">
    <property type="entry name" value="CHYMOTRYPSIN"/>
</dbReference>
<evidence type="ECO:0000256" key="2">
    <source>
        <dbReference type="ARBA" id="ARBA00022659"/>
    </source>
</evidence>
<keyword evidence="5" id="KW-0430">Lectin</keyword>
<dbReference type="PROSITE" id="PS00135">
    <property type="entry name" value="TRYPSIN_SER"/>
    <property type="match status" value="1"/>
</dbReference>
<dbReference type="InterPro" id="IPR033116">
    <property type="entry name" value="TRYPSIN_SER"/>
</dbReference>